<dbReference type="HAMAP" id="MF_00120">
    <property type="entry name" value="GatA"/>
    <property type="match status" value="1"/>
</dbReference>
<feature type="active site" description="Charge relay system" evidence="8">
    <location>
        <position position="154"/>
    </location>
</feature>
<dbReference type="InterPro" id="IPR036928">
    <property type="entry name" value="AS_sf"/>
</dbReference>
<dbReference type="GO" id="GO:0050567">
    <property type="term" value="F:glutaminyl-tRNA synthase (glutamine-hydrolyzing) activity"/>
    <property type="evidence" value="ECO:0007669"/>
    <property type="project" value="UniProtKB-UniRule"/>
</dbReference>
<evidence type="ECO:0000259" key="9">
    <source>
        <dbReference type="Pfam" id="PF01425"/>
    </source>
</evidence>
<feature type="active site" description="Acyl-ester intermediate" evidence="8">
    <location>
        <position position="178"/>
    </location>
</feature>
<protein>
    <recommendedName>
        <fullName evidence="8">Glutamyl-tRNA(Gln) amidotransferase subunit A</fullName>
        <shortName evidence="8">Glu-ADT subunit A</shortName>
        <ecNumber evidence="8">6.3.5.7</ecNumber>
    </recommendedName>
</protein>
<dbReference type="EC" id="6.3.5.7" evidence="8"/>
<dbReference type="PANTHER" id="PTHR11895:SF151">
    <property type="entry name" value="GLUTAMYL-TRNA(GLN) AMIDOTRANSFERASE SUBUNIT A"/>
    <property type="match status" value="1"/>
</dbReference>
<sequence length="485" mass="51332">MTDLSSLTITSARAALDAGELTSLALTEALLARIEQTEPSVKAFLTVTAELAIAQARAADATRGAATHSPLHGIPLAIKDVIATEGVRTTCSSRILENFAPPYNATVMERLNAAGAVMLGKLNCDEFAMGSSTESSAYQTTGNPWDLARVPGGSSGGSAAAVAAGQALGTLGTDTGGSIRQPAALCGISGLKPTYGRVSRYGLIAYGSSLDQIGPMAWTVADVALMLQVLAGHDPRDGTSANLPVPDYSAALTGDLRGLRVGVPSEYFVEGMEPGVEQATRTAIEVLRDLGAEIVPVSLPYTKYALPTYYIIAPAEASANLARFDGVRYGPREPGESMWDQIELTRGHRFGAEVRRRIMLGTYALSAGYYDAYYKRAQQVRTLIKRDFEQAFTQVDIIAAPTSPSVAFPIGQKTDDPLAMYLSDVCTLPINLAGVPGLVVPCGFSENLPVGLQLIGRPFDEATLLRAGDAYQRSTDWHTRRPALG</sequence>
<name>E1IEB4_9CHLR</name>
<evidence type="ECO:0000256" key="7">
    <source>
        <dbReference type="ARBA" id="ARBA00047407"/>
    </source>
</evidence>
<dbReference type="Pfam" id="PF01425">
    <property type="entry name" value="Amidase"/>
    <property type="match status" value="1"/>
</dbReference>
<dbReference type="InterPro" id="IPR023631">
    <property type="entry name" value="Amidase_dom"/>
</dbReference>
<dbReference type="InterPro" id="IPR004412">
    <property type="entry name" value="GatA"/>
</dbReference>
<dbReference type="InterPro" id="IPR000120">
    <property type="entry name" value="Amidase"/>
</dbReference>
<feature type="active site" description="Charge relay system" evidence="8">
    <location>
        <position position="79"/>
    </location>
</feature>
<dbReference type="Gene3D" id="3.90.1300.10">
    <property type="entry name" value="Amidase signature (AS) domain"/>
    <property type="match status" value="1"/>
</dbReference>
<dbReference type="InterPro" id="IPR020556">
    <property type="entry name" value="Amidase_CS"/>
</dbReference>
<evidence type="ECO:0000256" key="2">
    <source>
        <dbReference type="ARBA" id="ARBA00022598"/>
    </source>
</evidence>
<dbReference type="GO" id="GO:0005524">
    <property type="term" value="F:ATP binding"/>
    <property type="evidence" value="ECO:0007669"/>
    <property type="project" value="UniProtKB-KW"/>
</dbReference>
<comment type="catalytic activity">
    <reaction evidence="7 8">
        <text>L-glutamyl-tRNA(Gln) + L-glutamine + ATP + H2O = L-glutaminyl-tRNA(Gln) + L-glutamate + ADP + phosphate + H(+)</text>
        <dbReference type="Rhea" id="RHEA:17521"/>
        <dbReference type="Rhea" id="RHEA-COMP:9681"/>
        <dbReference type="Rhea" id="RHEA-COMP:9684"/>
        <dbReference type="ChEBI" id="CHEBI:15377"/>
        <dbReference type="ChEBI" id="CHEBI:15378"/>
        <dbReference type="ChEBI" id="CHEBI:29985"/>
        <dbReference type="ChEBI" id="CHEBI:30616"/>
        <dbReference type="ChEBI" id="CHEBI:43474"/>
        <dbReference type="ChEBI" id="CHEBI:58359"/>
        <dbReference type="ChEBI" id="CHEBI:78520"/>
        <dbReference type="ChEBI" id="CHEBI:78521"/>
        <dbReference type="ChEBI" id="CHEBI:456216"/>
        <dbReference type="EC" id="6.3.5.7"/>
    </reaction>
</comment>
<comment type="caution">
    <text evidence="10">The sequence shown here is derived from an EMBL/GenBank/DDBJ whole genome shotgun (WGS) entry which is preliminary data.</text>
</comment>
<evidence type="ECO:0000256" key="1">
    <source>
        <dbReference type="ARBA" id="ARBA00008069"/>
    </source>
</evidence>
<dbReference type="STRING" id="765420.OSCT_1665"/>
<dbReference type="SUPFAM" id="SSF75304">
    <property type="entry name" value="Amidase signature (AS) enzymes"/>
    <property type="match status" value="1"/>
</dbReference>
<evidence type="ECO:0000313" key="11">
    <source>
        <dbReference type="Proteomes" id="UP000054010"/>
    </source>
</evidence>
<dbReference type="OrthoDB" id="9811471at2"/>
<keyword evidence="2 8" id="KW-0436">Ligase</keyword>
<dbReference type="HOGENOM" id="CLU_009600_0_3_0"/>
<dbReference type="AlphaFoldDB" id="E1IEB4"/>
<dbReference type="PANTHER" id="PTHR11895">
    <property type="entry name" value="TRANSAMIDASE"/>
    <property type="match status" value="1"/>
</dbReference>
<evidence type="ECO:0000256" key="6">
    <source>
        <dbReference type="ARBA" id="ARBA00025295"/>
    </source>
</evidence>
<gene>
    <name evidence="8" type="primary">gatA</name>
    <name evidence="10" type="ORF">OSCT_1665</name>
</gene>
<evidence type="ECO:0000256" key="4">
    <source>
        <dbReference type="ARBA" id="ARBA00022840"/>
    </source>
</evidence>
<evidence type="ECO:0000256" key="3">
    <source>
        <dbReference type="ARBA" id="ARBA00022741"/>
    </source>
</evidence>
<accession>E1IEB4</accession>
<dbReference type="GO" id="GO:0016740">
    <property type="term" value="F:transferase activity"/>
    <property type="evidence" value="ECO:0007669"/>
    <property type="project" value="UniProtKB-KW"/>
</dbReference>
<dbReference type="GO" id="GO:0030956">
    <property type="term" value="C:glutamyl-tRNA(Gln) amidotransferase complex"/>
    <property type="evidence" value="ECO:0007669"/>
    <property type="project" value="InterPro"/>
</dbReference>
<dbReference type="Proteomes" id="UP000054010">
    <property type="component" value="Unassembled WGS sequence"/>
</dbReference>
<keyword evidence="11" id="KW-1185">Reference proteome</keyword>
<evidence type="ECO:0000313" key="10">
    <source>
        <dbReference type="EMBL" id="EFO80440.1"/>
    </source>
</evidence>
<comment type="function">
    <text evidence="6 8">Allows the formation of correctly charged Gln-tRNA(Gln) through the transamidation of misacylated Glu-tRNA(Gln) in organisms which lack glutaminyl-tRNA synthetase. The reaction takes place in the presence of glutamine and ATP through an activated gamma-phospho-Glu-tRNA(Gln).</text>
</comment>
<evidence type="ECO:0000256" key="5">
    <source>
        <dbReference type="ARBA" id="ARBA00022917"/>
    </source>
</evidence>
<dbReference type="eggNOG" id="COG0154">
    <property type="taxonomic scope" value="Bacteria"/>
</dbReference>
<dbReference type="NCBIfam" id="TIGR00132">
    <property type="entry name" value="gatA"/>
    <property type="match status" value="1"/>
</dbReference>
<keyword evidence="4 8" id="KW-0067">ATP-binding</keyword>
<keyword evidence="3 8" id="KW-0547">Nucleotide-binding</keyword>
<dbReference type="PROSITE" id="PS00571">
    <property type="entry name" value="AMIDASES"/>
    <property type="match status" value="1"/>
</dbReference>
<organism evidence="10 11">
    <name type="scientific">Oscillochloris trichoides DG-6</name>
    <dbReference type="NCBI Taxonomy" id="765420"/>
    <lineage>
        <taxon>Bacteria</taxon>
        <taxon>Bacillati</taxon>
        <taxon>Chloroflexota</taxon>
        <taxon>Chloroflexia</taxon>
        <taxon>Chloroflexales</taxon>
        <taxon>Chloroflexineae</taxon>
        <taxon>Oscillochloridaceae</taxon>
        <taxon>Oscillochloris</taxon>
    </lineage>
</organism>
<reference evidence="10 11" key="1">
    <citation type="journal article" date="2011" name="J. Bacteriol.">
        <title>Draft genome sequence of the anoxygenic filamentous phototrophic bacterium Oscillochloris trichoides subsp. DG-6.</title>
        <authorList>
            <person name="Kuznetsov B.B."/>
            <person name="Ivanovsky R.N."/>
            <person name="Keppen O.I."/>
            <person name="Sukhacheva M.V."/>
            <person name="Bumazhkin B.K."/>
            <person name="Patutina E.O."/>
            <person name="Beletsky A.V."/>
            <person name="Mardanov A.V."/>
            <person name="Baslerov R.V."/>
            <person name="Panteleeva A.N."/>
            <person name="Kolganova T.V."/>
            <person name="Ravin N.V."/>
            <person name="Skryabin K.G."/>
        </authorList>
    </citation>
    <scope>NUCLEOTIDE SEQUENCE [LARGE SCALE GENOMIC DNA]</scope>
    <source>
        <strain evidence="10 11">DG-6</strain>
    </source>
</reference>
<feature type="domain" description="Amidase" evidence="9">
    <location>
        <begin position="26"/>
        <end position="465"/>
    </location>
</feature>
<comment type="similarity">
    <text evidence="1 8">Belongs to the amidase family. GatA subfamily.</text>
</comment>
<evidence type="ECO:0000256" key="8">
    <source>
        <dbReference type="HAMAP-Rule" id="MF_00120"/>
    </source>
</evidence>
<proteinExistence type="inferred from homology"/>
<keyword evidence="5 8" id="KW-0648">Protein biosynthesis</keyword>
<dbReference type="GO" id="GO:0006412">
    <property type="term" value="P:translation"/>
    <property type="evidence" value="ECO:0007669"/>
    <property type="project" value="UniProtKB-UniRule"/>
</dbReference>
<dbReference type="EMBL" id="ADVR01000052">
    <property type="protein sequence ID" value="EFO80440.1"/>
    <property type="molecule type" value="Genomic_DNA"/>
</dbReference>
<comment type="subunit">
    <text evidence="8">Heterotrimer of A, B and C subunits.</text>
</comment>